<dbReference type="CDD" id="cd14745">
    <property type="entry name" value="GH66"/>
    <property type="match status" value="1"/>
</dbReference>
<dbReference type="GO" id="GO:0030246">
    <property type="term" value="F:carbohydrate binding"/>
    <property type="evidence" value="ECO:0007669"/>
    <property type="project" value="InterPro"/>
</dbReference>
<dbReference type="InterPro" id="IPR008979">
    <property type="entry name" value="Galactose-bd-like_sf"/>
</dbReference>
<feature type="domain" description="CBM6" evidence="3">
    <location>
        <begin position="404"/>
        <end position="535"/>
    </location>
</feature>
<comment type="similarity">
    <text evidence="1">Belongs to the glycosyl hydrolase 66 family.</text>
</comment>
<dbReference type="InterPro" id="IPR051816">
    <property type="entry name" value="Glycosyl_Hydrolase_31"/>
</dbReference>
<proteinExistence type="inferred from homology"/>
<dbReference type="InterPro" id="IPR013780">
    <property type="entry name" value="Glyco_hydro_b"/>
</dbReference>
<evidence type="ECO:0000256" key="1">
    <source>
        <dbReference type="ARBA" id="ARBA00010837"/>
    </source>
</evidence>
<dbReference type="PROSITE" id="PS51175">
    <property type="entry name" value="CBM6"/>
    <property type="match status" value="2"/>
</dbReference>
<dbReference type="Gene3D" id="2.60.40.1180">
    <property type="entry name" value="Golgi alpha-mannosidase II"/>
    <property type="match status" value="1"/>
</dbReference>
<gene>
    <name evidence="4" type="ORF">SE17_14345</name>
</gene>
<dbReference type="InterPro" id="IPR005084">
    <property type="entry name" value="CBM6"/>
</dbReference>
<keyword evidence="5" id="KW-1185">Reference proteome</keyword>
<sequence length="991" mass="107644">MVAPAAIPTRNGIVFRTPTAEAAITGNLISKVYVDKARYNPGNTAVITVECLNKTGTSWSGSLALTITHNEATSYTASQAVTLSPNVPASFTFNWTTPATDYQGYHVEVRAGTADYGASAIDVSSNWTRFPRYGYMTEYPTGESAATSTANMQELARNYHINAIQFYDWMWRHEKLIKRTGGTIDPSWTDWSGKTINWATLQNQISAAHTLNMSAMAYDIIYGALDNYQATSGVDPQWGLYDDTSHANQWNFNFGDAFPTTHMYMFNPANSNWQSYISGQFNDALNNGFDGMHLDQLGQNDNKKDYSGQPVDLPNTFAGYVNNIKAAFPAGKKVTYNIVNGGVGTWGAYNVAHFANNDFDYSEQWENSTTYQNLKDEVTSFKTLDGNKAVVLAAYMNYYEDNGPRTEAETATRNGVTTNTNHTGYTGTGFVDGFDAVGDYVQFSVTVPEAGKYALVFRYGNGTTNLPTRTVYVDGASNGALTFYPTRDGSGTPSWDSWLYDAYTVVTLTAGTHTVKLAYDAGNSGAFNLDNLVLGTFDEPGVRLADAAMAAVGATHIELGNRDQMLAHPYFPNNYKQMRSGLLAAMKEHYDFITAYENLLFDPSVHNADNGSQFVKITGQTTSGDGSGGTIWTQLRHASGYDAIHLINLLGNDNQWRNAAAAPSTLSNLPVKYYLGQGSTVSGVYVASPEIEHGASASLSYTTGSDAGGSYISFTVPSLTYWDMVYVKLSVAAPGGGQYEAESGIRSSTTVASNHLGYTGTGFVDGFATTNTGVSFIVSAPAADTYTLRFRYANAGSSATRGLFVDGASAGTLSFRPLYNWDMWETVETTVQLSAGLHSVVLWDGAGNTGAINLDNMVVLEQTTPAARSATSLWMNNWSNIVGIHMASKLSPADTGTYGPRLAELHWSGDWGTNQLNDATGFFRDETSATKYNNAHAFDSEAWMESDGTLTVRYLNYNGAGVPVQVTKQYAMVPNQNFLVVKYTFQNLTNT</sequence>
<accession>A0A0P9D156</accession>
<dbReference type="Gene3D" id="3.20.20.80">
    <property type="entry name" value="Glycosidases"/>
    <property type="match status" value="1"/>
</dbReference>
<organism evidence="4 5">
    <name type="scientific">Kouleothrix aurantiaca</name>
    <dbReference type="NCBI Taxonomy" id="186479"/>
    <lineage>
        <taxon>Bacteria</taxon>
        <taxon>Bacillati</taxon>
        <taxon>Chloroflexota</taxon>
        <taxon>Chloroflexia</taxon>
        <taxon>Chloroflexales</taxon>
        <taxon>Roseiflexineae</taxon>
        <taxon>Roseiflexaceae</taxon>
        <taxon>Kouleothrix</taxon>
    </lineage>
</organism>
<dbReference type="Pfam" id="PF16990">
    <property type="entry name" value="CBM_35"/>
    <property type="match status" value="2"/>
</dbReference>
<feature type="non-terminal residue" evidence="4">
    <location>
        <position position="991"/>
    </location>
</feature>
<comment type="caution">
    <text evidence="4">The sequence shown here is derived from an EMBL/GenBank/DDBJ whole genome shotgun (WGS) entry which is preliminary data.</text>
</comment>
<dbReference type="AlphaFoldDB" id="A0A0P9D156"/>
<dbReference type="PANTHER" id="PTHR43863">
    <property type="entry name" value="HYDROLASE, PUTATIVE (AFU_ORTHOLOGUE AFUA_1G03140)-RELATED"/>
    <property type="match status" value="1"/>
</dbReference>
<feature type="domain" description="CBM6" evidence="3">
    <location>
        <begin position="737"/>
        <end position="860"/>
    </location>
</feature>
<dbReference type="Gene3D" id="2.60.120.260">
    <property type="entry name" value="Galactose-binding domain-like"/>
    <property type="match status" value="2"/>
</dbReference>
<dbReference type="Pfam" id="PF13199">
    <property type="entry name" value="Glyco_hydro_66"/>
    <property type="match status" value="1"/>
</dbReference>
<dbReference type="EMBL" id="LJCR01000482">
    <property type="protein sequence ID" value="KPV52627.1"/>
    <property type="molecule type" value="Genomic_DNA"/>
</dbReference>
<keyword evidence="2" id="KW-0732">Signal</keyword>
<reference evidence="4 5" key="1">
    <citation type="submission" date="2015-09" db="EMBL/GenBank/DDBJ databases">
        <title>Draft genome sequence of Kouleothrix aurantiaca JCM 19913.</title>
        <authorList>
            <person name="Hemp J."/>
        </authorList>
    </citation>
    <scope>NUCLEOTIDE SEQUENCE [LARGE SCALE GENOMIC DNA]</scope>
    <source>
        <strain evidence="4 5">COM-B</strain>
    </source>
</reference>
<evidence type="ECO:0000256" key="2">
    <source>
        <dbReference type="ARBA" id="ARBA00022729"/>
    </source>
</evidence>
<name>A0A0P9D156_9CHLR</name>
<evidence type="ECO:0000259" key="3">
    <source>
        <dbReference type="PROSITE" id="PS51175"/>
    </source>
</evidence>
<evidence type="ECO:0000313" key="4">
    <source>
        <dbReference type="EMBL" id="KPV52627.1"/>
    </source>
</evidence>
<evidence type="ECO:0000313" key="5">
    <source>
        <dbReference type="Proteomes" id="UP000050509"/>
    </source>
</evidence>
<protein>
    <submittedName>
        <fullName evidence="4">Carbohydrate-binding protein</fullName>
    </submittedName>
</protein>
<dbReference type="SUPFAM" id="SSF49785">
    <property type="entry name" value="Galactose-binding domain-like"/>
    <property type="match status" value="2"/>
</dbReference>
<dbReference type="Gene3D" id="2.60.40.10">
    <property type="entry name" value="Immunoglobulins"/>
    <property type="match status" value="1"/>
</dbReference>
<dbReference type="Proteomes" id="UP000050509">
    <property type="component" value="Unassembled WGS sequence"/>
</dbReference>
<dbReference type="InterPro" id="IPR013783">
    <property type="entry name" value="Ig-like_fold"/>
</dbReference>
<dbReference type="InterPro" id="IPR025092">
    <property type="entry name" value="Glyco_hydro_66"/>
</dbReference>
<dbReference type="CDD" id="cd04083">
    <property type="entry name" value="CBM35_Lmo2446-like"/>
    <property type="match status" value="2"/>
</dbReference>
<dbReference type="PANTHER" id="PTHR43863:SF2">
    <property type="entry name" value="MALTASE-GLUCOAMYLASE"/>
    <property type="match status" value="1"/>
</dbReference>